<protein>
    <recommendedName>
        <fullName evidence="3">Secreted protein</fullName>
    </recommendedName>
</protein>
<dbReference type="AlphaFoldDB" id="A0AAU8H889"/>
<sequence length="156" mass="16512">MRTGRTVAAVSIAVVGAWIALCAPCAGLWAYLGPVDYFGCGAERPANITATDLVGSYVTQDGGRLELSANGRFKADALNVSDDVESRSPVSGPGTWALQPAGRRPGDITLSYDYSPPGVNGGYGDSLNISGSRGDPWLYWYVGDHDGCDLYRFDRA</sequence>
<proteinExistence type="predicted"/>
<dbReference type="EMBL" id="CP159342">
    <property type="protein sequence ID" value="XCH71638.1"/>
    <property type="molecule type" value="Genomic_DNA"/>
</dbReference>
<evidence type="ECO:0008006" key="3">
    <source>
        <dbReference type="Google" id="ProtNLM"/>
    </source>
</evidence>
<accession>A0AAU8H889</accession>
<dbReference type="EMBL" id="CP157762">
    <property type="protein sequence ID" value="XBP90940.1"/>
    <property type="molecule type" value="Genomic_DNA"/>
</dbReference>
<organism evidence="2">
    <name type="scientific">Micromonospora sp. CCTCC AA 2012012</name>
    <dbReference type="NCBI Taxonomy" id="3111921"/>
    <lineage>
        <taxon>Bacteria</taxon>
        <taxon>Bacillati</taxon>
        <taxon>Actinomycetota</taxon>
        <taxon>Actinomycetes</taxon>
        <taxon>Micromonosporales</taxon>
        <taxon>Micromonosporaceae</taxon>
        <taxon>Micromonospora</taxon>
    </lineage>
</organism>
<gene>
    <name evidence="2" type="ORF">ABUL08_14755</name>
    <name evidence="1" type="ORF">VK199_14695</name>
</gene>
<reference evidence="2" key="2">
    <citation type="submission" date="2024-06" db="EMBL/GenBank/DDBJ databases">
        <title>Micromonospora mangrovi CCTCC AA 2012012 genome sequences.</title>
        <authorList>
            <person name="Gao J."/>
        </authorList>
    </citation>
    <scope>NUCLEOTIDE SEQUENCE</scope>
    <source>
        <strain evidence="2">CCTCC AA 2012012</strain>
    </source>
</reference>
<name>A0AAU8H889_9ACTN</name>
<evidence type="ECO:0000313" key="1">
    <source>
        <dbReference type="EMBL" id="XBP90940.1"/>
    </source>
</evidence>
<dbReference type="RefSeq" id="WP_350930492.1">
    <property type="nucleotide sequence ID" value="NZ_CP157762.1"/>
</dbReference>
<reference evidence="1" key="1">
    <citation type="submission" date="2024-01" db="EMBL/GenBank/DDBJ databases">
        <title>The genome sequence of Micromonospora mangrovi CCTCC AA 2012012.</title>
        <authorList>
            <person name="Gao J."/>
        </authorList>
    </citation>
    <scope>NUCLEOTIDE SEQUENCE</scope>
    <source>
        <strain evidence="1">CCTCC AA 2012012</strain>
    </source>
</reference>
<evidence type="ECO:0000313" key="2">
    <source>
        <dbReference type="EMBL" id="XCH71638.1"/>
    </source>
</evidence>